<dbReference type="PROSITE" id="PS01359">
    <property type="entry name" value="ZF_PHD_1"/>
    <property type="match status" value="1"/>
</dbReference>
<evidence type="ECO:0000259" key="5">
    <source>
        <dbReference type="PROSITE" id="PS50016"/>
    </source>
</evidence>
<dbReference type="InterPro" id="IPR007527">
    <property type="entry name" value="Znf_SWIM"/>
</dbReference>
<evidence type="ECO:0000256" key="2">
    <source>
        <dbReference type="ARBA" id="ARBA00022771"/>
    </source>
</evidence>
<dbReference type="SMART" id="SM00249">
    <property type="entry name" value="PHD"/>
    <property type="match status" value="1"/>
</dbReference>
<dbReference type="Pfam" id="PF09588">
    <property type="entry name" value="YqaJ"/>
    <property type="match status" value="1"/>
</dbReference>
<evidence type="ECO:0000313" key="7">
    <source>
        <dbReference type="Proteomes" id="UP001652625"/>
    </source>
</evidence>
<gene>
    <name evidence="8" type="primary">LOC136076954</name>
</gene>
<protein>
    <submittedName>
        <fullName evidence="8">Uncharacterized protein LOC136076954</fullName>
    </submittedName>
</protein>
<dbReference type="Gene3D" id="3.90.320.10">
    <property type="match status" value="1"/>
</dbReference>
<accession>A0ABM4BDL0</accession>
<keyword evidence="3" id="KW-0862">Zinc</keyword>
<reference evidence="8" key="2">
    <citation type="submission" date="2025-08" db="UniProtKB">
        <authorList>
            <consortium name="RefSeq"/>
        </authorList>
    </citation>
    <scope>IDENTIFICATION</scope>
</reference>
<dbReference type="PROSITE" id="PS50966">
    <property type="entry name" value="ZF_SWIM"/>
    <property type="match status" value="1"/>
</dbReference>
<dbReference type="SUPFAM" id="SSF57903">
    <property type="entry name" value="FYVE/PHD zinc finger"/>
    <property type="match status" value="1"/>
</dbReference>
<evidence type="ECO:0000313" key="8">
    <source>
        <dbReference type="RefSeq" id="XP_065647044.1"/>
    </source>
</evidence>
<dbReference type="InterPro" id="IPR019786">
    <property type="entry name" value="Zinc_finger_PHD-type_CS"/>
</dbReference>
<dbReference type="CDD" id="cd22343">
    <property type="entry name" value="PDDEXK_lambda_exonuclease-like"/>
    <property type="match status" value="1"/>
</dbReference>
<feature type="domain" description="SWIM-type" evidence="6">
    <location>
        <begin position="118"/>
        <end position="154"/>
    </location>
</feature>
<keyword evidence="2 4" id="KW-0863">Zinc-finger</keyword>
<keyword evidence="7" id="KW-1185">Reference proteome</keyword>
<dbReference type="InterPro" id="IPR019787">
    <property type="entry name" value="Znf_PHD-finger"/>
</dbReference>
<dbReference type="InterPro" id="IPR011604">
    <property type="entry name" value="PDDEXK-like_dom_sf"/>
</dbReference>
<organism evidence="7 8">
    <name type="scientific">Hydra vulgaris</name>
    <name type="common">Hydra</name>
    <name type="synonym">Hydra attenuata</name>
    <dbReference type="NCBI Taxonomy" id="6087"/>
    <lineage>
        <taxon>Eukaryota</taxon>
        <taxon>Metazoa</taxon>
        <taxon>Cnidaria</taxon>
        <taxon>Hydrozoa</taxon>
        <taxon>Hydroidolina</taxon>
        <taxon>Anthoathecata</taxon>
        <taxon>Aplanulata</taxon>
        <taxon>Hydridae</taxon>
        <taxon>Hydra</taxon>
    </lineage>
</organism>
<dbReference type="GeneID" id="136076954"/>
<reference evidence="7" key="1">
    <citation type="submission" date="2025-05" db="UniProtKB">
        <authorList>
            <consortium name="RefSeq"/>
        </authorList>
    </citation>
    <scope>NUCLEOTIDE SEQUENCE [LARGE SCALE GENOMIC DNA]</scope>
</reference>
<dbReference type="InterPro" id="IPR013083">
    <property type="entry name" value="Znf_RING/FYVE/PHD"/>
</dbReference>
<evidence type="ECO:0000256" key="3">
    <source>
        <dbReference type="ARBA" id="ARBA00022833"/>
    </source>
</evidence>
<dbReference type="InterPro" id="IPR011011">
    <property type="entry name" value="Znf_FYVE_PHD"/>
</dbReference>
<evidence type="ECO:0000259" key="6">
    <source>
        <dbReference type="PROSITE" id="PS50966"/>
    </source>
</evidence>
<dbReference type="Pfam" id="PF00628">
    <property type="entry name" value="PHD"/>
    <property type="match status" value="1"/>
</dbReference>
<dbReference type="InterPro" id="IPR011335">
    <property type="entry name" value="Restrct_endonuc-II-like"/>
</dbReference>
<dbReference type="Gene3D" id="3.30.40.10">
    <property type="entry name" value="Zinc/RING finger domain, C3HC4 (zinc finger)"/>
    <property type="match status" value="1"/>
</dbReference>
<dbReference type="Proteomes" id="UP001652625">
    <property type="component" value="Chromosome 02"/>
</dbReference>
<dbReference type="PANTHER" id="PTHR47526">
    <property type="entry name" value="ATP-DEPENDENT DNA HELICASE"/>
    <property type="match status" value="1"/>
</dbReference>
<dbReference type="InterPro" id="IPR019080">
    <property type="entry name" value="YqaJ_viral_recombinase"/>
</dbReference>
<evidence type="ECO:0000256" key="4">
    <source>
        <dbReference type="PROSITE-ProRule" id="PRU00325"/>
    </source>
</evidence>
<dbReference type="RefSeq" id="XP_065647044.1">
    <property type="nucleotide sequence ID" value="XM_065790972.1"/>
</dbReference>
<dbReference type="InterPro" id="IPR001965">
    <property type="entry name" value="Znf_PHD"/>
</dbReference>
<dbReference type="PANTHER" id="PTHR47526:SF3">
    <property type="entry name" value="PHD-TYPE DOMAIN-CONTAINING PROTEIN"/>
    <property type="match status" value="1"/>
</dbReference>
<evidence type="ECO:0000256" key="1">
    <source>
        <dbReference type="ARBA" id="ARBA00022723"/>
    </source>
</evidence>
<sequence>MSYNYFETLSKEAAERYQRKINILGLSKCPYKFTADSWSEDPSQWPSLSYHKLYHYLIKTPRIYSPEAMENYKALEAWKFFQDGWVQTIVHLKVSQDITILKCEVRPSYRTTSPNHKPWVALDSLGNVLTAHCDCMAGLGETCSHVAAMLYKIEAAVRIGMTSSTPTDLPCQWNQNFTKNIVGSPVSQINLYTDAAKEKLSKKRMRKMPISPTPQEKNGFLSEIQSVQPKTDALHLFKDFDKEFIQMESVFIPKLPTSLRQFFNENYKSFDNEQLISYFDEKKKQISLTSDVIVYVEEATRNQVLCDSWFRVRVGRITGSTLHQVFHARIEMPPVSLILKICAEKIIQIKNPAINWGRINEINALTLYKQIHSDSNAISNSKPLSDIFIHQNLRVERIGLCIDFEKPWYAASPDGAVCCTCCGPRVLEIKCSFSLKDKSLKEVIVKDAFCVGVNMNGNYFLKQEHQYFFQVQLEMRVTGVSYCDFMVWTPSEFVVLRIEPDTSFIENVLIKCDIFWNTFILRELVTREIESERKLLPSTSNNPINKDILFCICKSKSFQSDDTMVGCDSCDNWFHLKCLSLKSPPKSTVWYCSDCKYKKKILNTKKPFIQ</sequence>
<dbReference type="PROSITE" id="PS50016">
    <property type="entry name" value="ZF_PHD_2"/>
    <property type="match status" value="1"/>
</dbReference>
<proteinExistence type="predicted"/>
<dbReference type="SUPFAM" id="SSF52980">
    <property type="entry name" value="Restriction endonuclease-like"/>
    <property type="match status" value="1"/>
</dbReference>
<keyword evidence="1" id="KW-0479">Metal-binding</keyword>
<name>A0ABM4BDL0_HYDVU</name>
<feature type="domain" description="PHD-type" evidence="5">
    <location>
        <begin position="548"/>
        <end position="598"/>
    </location>
</feature>